<evidence type="ECO:0000313" key="12">
    <source>
        <dbReference type="Proteomes" id="UP000179001"/>
    </source>
</evidence>
<dbReference type="SUPFAM" id="SSF50249">
    <property type="entry name" value="Nucleic acid-binding proteins"/>
    <property type="match status" value="1"/>
</dbReference>
<dbReference type="InterPro" id="IPR036612">
    <property type="entry name" value="KH_dom_type_1_sf"/>
</dbReference>
<evidence type="ECO:0000256" key="2">
    <source>
        <dbReference type="ARBA" id="ARBA00007404"/>
    </source>
</evidence>
<comment type="catalytic activity">
    <reaction evidence="9">
        <text>RNA(n+1) + phosphate = RNA(n) + a ribonucleoside 5'-diphosphate</text>
        <dbReference type="Rhea" id="RHEA:22096"/>
        <dbReference type="Rhea" id="RHEA-COMP:14527"/>
        <dbReference type="Rhea" id="RHEA-COMP:17342"/>
        <dbReference type="ChEBI" id="CHEBI:43474"/>
        <dbReference type="ChEBI" id="CHEBI:57930"/>
        <dbReference type="ChEBI" id="CHEBI:140395"/>
        <dbReference type="EC" id="2.7.7.8"/>
    </reaction>
</comment>
<dbReference type="PROSITE" id="PS50126">
    <property type="entry name" value="S1"/>
    <property type="match status" value="1"/>
</dbReference>
<dbReference type="FunFam" id="3.30.230.70:FF:000001">
    <property type="entry name" value="Polyribonucleotide nucleotidyltransferase"/>
    <property type="match status" value="1"/>
</dbReference>
<evidence type="ECO:0000256" key="4">
    <source>
        <dbReference type="ARBA" id="ARBA00022679"/>
    </source>
</evidence>
<evidence type="ECO:0000256" key="7">
    <source>
        <dbReference type="ARBA" id="ARBA00022842"/>
    </source>
</evidence>
<dbReference type="GO" id="GO:0003723">
    <property type="term" value="F:RNA binding"/>
    <property type="evidence" value="ECO:0007669"/>
    <property type="project" value="UniProtKB-UniRule"/>
</dbReference>
<dbReference type="Pfam" id="PF00013">
    <property type="entry name" value="KH_1"/>
    <property type="match status" value="1"/>
</dbReference>
<reference evidence="11 12" key="1">
    <citation type="journal article" date="2016" name="Nat. Commun.">
        <title>Thousands of microbial genomes shed light on interconnected biogeochemical processes in an aquifer system.</title>
        <authorList>
            <person name="Anantharaman K."/>
            <person name="Brown C.T."/>
            <person name="Hug L.A."/>
            <person name="Sharon I."/>
            <person name="Castelle C.J."/>
            <person name="Probst A.J."/>
            <person name="Thomas B.C."/>
            <person name="Singh A."/>
            <person name="Wilkins M.J."/>
            <person name="Karaoz U."/>
            <person name="Brodie E.L."/>
            <person name="Williams K.H."/>
            <person name="Hubbard S.S."/>
            <person name="Banfield J.F."/>
        </authorList>
    </citation>
    <scope>NUCLEOTIDE SEQUENCE [LARGE SCALE GENOMIC DNA]</scope>
</reference>
<dbReference type="Pfam" id="PF01138">
    <property type="entry name" value="RNase_PH"/>
    <property type="match status" value="2"/>
</dbReference>
<evidence type="ECO:0000256" key="9">
    <source>
        <dbReference type="HAMAP-Rule" id="MF_01595"/>
    </source>
</evidence>
<dbReference type="InterPro" id="IPR004087">
    <property type="entry name" value="KH_dom"/>
</dbReference>
<dbReference type="GO" id="GO:0004654">
    <property type="term" value="F:polyribonucleotide nucleotidyltransferase activity"/>
    <property type="evidence" value="ECO:0007669"/>
    <property type="project" value="UniProtKB-UniRule"/>
</dbReference>
<gene>
    <name evidence="9" type="primary">pnp</name>
    <name evidence="11" type="ORF">A2478_01825</name>
</gene>
<accession>A0A1F5T3W3</accession>
<name>A0A1F5T3W3_9BACT</name>
<dbReference type="PANTHER" id="PTHR11252">
    <property type="entry name" value="POLYRIBONUCLEOTIDE NUCLEOTIDYLTRANSFERASE"/>
    <property type="match status" value="1"/>
</dbReference>
<dbReference type="NCBIfam" id="NF008805">
    <property type="entry name" value="PRK11824.1"/>
    <property type="match status" value="1"/>
</dbReference>
<evidence type="ECO:0000259" key="10">
    <source>
        <dbReference type="PROSITE" id="PS50126"/>
    </source>
</evidence>
<organism evidence="11 12">
    <name type="scientific">Candidatus Falkowbacteria bacterium RIFOXYC2_FULL_36_12</name>
    <dbReference type="NCBI Taxonomy" id="1798002"/>
    <lineage>
        <taxon>Bacteria</taxon>
        <taxon>Candidatus Falkowiibacteriota</taxon>
    </lineage>
</organism>
<dbReference type="InterPro" id="IPR001247">
    <property type="entry name" value="ExoRNase_PH_dom1"/>
</dbReference>
<dbReference type="InterPro" id="IPR015848">
    <property type="entry name" value="PNPase_PH_RNA-bd_bac/org-type"/>
</dbReference>
<protein>
    <recommendedName>
        <fullName evidence="9">Polyribonucleotide nucleotidyltransferase</fullName>
        <ecNumber evidence="9">2.7.7.8</ecNumber>
    </recommendedName>
    <alternativeName>
        <fullName evidence="9">Polynucleotide phosphorylase</fullName>
        <shortName evidence="9">PNPase</shortName>
    </alternativeName>
</protein>
<comment type="function">
    <text evidence="9">Involved in mRNA degradation. Catalyzes the phosphorolysis of single-stranded polyribonucleotides processively in the 3'- to 5'-direction.</text>
</comment>
<dbReference type="AlphaFoldDB" id="A0A1F5T3W3"/>
<dbReference type="Gene3D" id="3.30.1370.10">
    <property type="entry name" value="K Homology domain, type 1"/>
    <property type="match status" value="1"/>
</dbReference>
<evidence type="ECO:0000256" key="5">
    <source>
        <dbReference type="ARBA" id="ARBA00022695"/>
    </source>
</evidence>
<dbReference type="SMART" id="SM00322">
    <property type="entry name" value="KH"/>
    <property type="match status" value="1"/>
</dbReference>
<feature type="domain" description="S1 motif" evidence="10">
    <location>
        <begin position="645"/>
        <end position="714"/>
    </location>
</feature>
<dbReference type="InterPro" id="IPR027408">
    <property type="entry name" value="PNPase/RNase_PH_dom_sf"/>
</dbReference>
<dbReference type="GO" id="GO:0000175">
    <property type="term" value="F:3'-5'-RNA exonuclease activity"/>
    <property type="evidence" value="ECO:0007669"/>
    <property type="project" value="TreeGrafter"/>
</dbReference>
<feature type="binding site" evidence="9">
    <location>
        <position position="509"/>
    </location>
    <ligand>
        <name>Mg(2+)</name>
        <dbReference type="ChEBI" id="CHEBI:18420"/>
    </ligand>
</feature>
<comment type="subcellular location">
    <subcellularLocation>
        <location evidence="1 9">Cytoplasm</location>
    </subcellularLocation>
</comment>
<dbReference type="FunFam" id="3.30.1370.10:FF:000001">
    <property type="entry name" value="Polyribonucleotide nucleotidyltransferase"/>
    <property type="match status" value="1"/>
</dbReference>
<evidence type="ECO:0000313" key="11">
    <source>
        <dbReference type="EMBL" id="OGF33416.1"/>
    </source>
</evidence>
<dbReference type="GO" id="GO:0000287">
    <property type="term" value="F:magnesium ion binding"/>
    <property type="evidence" value="ECO:0007669"/>
    <property type="project" value="UniProtKB-UniRule"/>
</dbReference>
<evidence type="ECO:0000256" key="3">
    <source>
        <dbReference type="ARBA" id="ARBA00022490"/>
    </source>
</evidence>
<dbReference type="EMBL" id="MFGJ01000001">
    <property type="protein sequence ID" value="OGF33416.1"/>
    <property type="molecule type" value="Genomic_DNA"/>
</dbReference>
<dbReference type="FunFam" id="2.40.50.140:FF:000023">
    <property type="entry name" value="Polyribonucleotide nucleotidyltransferase"/>
    <property type="match status" value="1"/>
</dbReference>
<dbReference type="GO" id="GO:0005829">
    <property type="term" value="C:cytosol"/>
    <property type="evidence" value="ECO:0007669"/>
    <property type="project" value="UniProtKB-ARBA"/>
</dbReference>
<sequence length="717" mass="80165">MNKKHEFKLEWAGKELKISTGVLAHQTNGSCLVQYGDTVILATAVINKEKNEGMDFFPLMVEFEEKMYAAGRIKGSRFIKRETRPTDEAILTARLIDRGLRPLFDERIRQNVQIVVTVLQHDGENDPDIPSIIGASCALELSDIPWDGPIAGIRIGKIEKEWVLNPSYEARDKCEFELTACYFGDKVINIEASANETDEKTMYEAFKFGSKHIKSVLQLQEQIRKELGKEKFKIDFTEEIDSDEVLDKNQKASLKQFEDLKAEAIAYADKHIDKYLFDVPVGTKTERKEKVSAVKEEMIEMLKKKNVGKEKIKKILEFFDTFIEERVSEAIIKKSKRIDGRKLDQIRTLNSEVGLMNRLHGSALFERGETQVLSIVTLGAPGDEQMLDGMELTGKKRFMHHYNFPPYSVGEARPMRGAGRREVGHGALAEKAIMPVLPKKEDFPYTIRVVSEVMGSNGSSSMASTCGCSLSLMDAGVPITTPVAGVAIGLASNEKGEYKVITDIQDLEDGQGGMDFKVTGTKNGITAIQMDTKTRGLSLEIIEEALEKGRKGRMEILEVMSKAIDKPRAEMSKYAPRIITIKINPDKIRDVIGPGGKMINEIIDKTGVSIDIEDDGTVFITSVSENGSKEAVEWIERLTEEAKIGKVYEGTVVRLMDFGAFVEIFPGTDGMVHVSEISKTERVNDIKKYLKVGQKVKVKVMKIDDQGRINLSIKQAE</sequence>
<feature type="binding site" evidence="9">
    <location>
        <position position="515"/>
    </location>
    <ligand>
        <name>Mg(2+)</name>
        <dbReference type="ChEBI" id="CHEBI:18420"/>
    </ligand>
</feature>
<dbReference type="NCBIfam" id="TIGR03591">
    <property type="entry name" value="polynuc_phos"/>
    <property type="match status" value="1"/>
</dbReference>
<evidence type="ECO:0000256" key="6">
    <source>
        <dbReference type="ARBA" id="ARBA00022723"/>
    </source>
</evidence>
<dbReference type="SUPFAM" id="SSF55666">
    <property type="entry name" value="Ribonuclease PH domain 2-like"/>
    <property type="match status" value="2"/>
</dbReference>
<dbReference type="SUPFAM" id="SSF54211">
    <property type="entry name" value="Ribosomal protein S5 domain 2-like"/>
    <property type="match status" value="2"/>
</dbReference>
<dbReference type="GO" id="GO:0006396">
    <property type="term" value="P:RNA processing"/>
    <property type="evidence" value="ECO:0007669"/>
    <property type="project" value="InterPro"/>
</dbReference>
<dbReference type="SMART" id="SM00316">
    <property type="entry name" value="S1"/>
    <property type="match status" value="1"/>
</dbReference>
<keyword evidence="7 9" id="KW-0460">Magnesium</keyword>
<dbReference type="FunFam" id="3.30.230.70:FF:000002">
    <property type="entry name" value="Polyribonucleotide nucleotidyltransferase"/>
    <property type="match status" value="1"/>
</dbReference>
<keyword evidence="5 9" id="KW-0548">Nucleotidyltransferase</keyword>
<keyword evidence="4 9" id="KW-0808">Transferase</keyword>
<evidence type="ECO:0000256" key="8">
    <source>
        <dbReference type="ARBA" id="ARBA00022884"/>
    </source>
</evidence>
<dbReference type="InterPro" id="IPR004088">
    <property type="entry name" value="KH_dom_type_1"/>
</dbReference>
<dbReference type="STRING" id="1798002.A2478_01825"/>
<dbReference type="GO" id="GO:0006402">
    <property type="term" value="P:mRNA catabolic process"/>
    <property type="evidence" value="ECO:0007669"/>
    <property type="project" value="UniProtKB-UniRule"/>
</dbReference>
<dbReference type="Pfam" id="PF03726">
    <property type="entry name" value="PNPase"/>
    <property type="match status" value="1"/>
</dbReference>
<dbReference type="PANTHER" id="PTHR11252:SF0">
    <property type="entry name" value="POLYRIBONUCLEOTIDE NUCLEOTIDYLTRANSFERASE 1, MITOCHONDRIAL"/>
    <property type="match status" value="1"/>
</dbReference>
<dbReference type="CDD" id="cd11364">
    <property type="entry name" value="RNase_PH_PNPase_2"/>
    <property type="match status" value="1"/>
</dbReference>
<dbReference type="InterPro" id="IPR020568">
    <property type="entry name" value="Ribosomal_Su5_D2-typ_SF"/>
</dbReference>
<evidence type="ECO:0000256" key="1">
    <source>
        <dbReference type="ARBA" id="ARBA00004496"/>
    </source>
</evidence>
<dbReference type="InterPro" id="IPR003029">
    <property type="entry name" value="S1_domain"/>
</dbReference>
<dbReference type="EC" id="2.7.7.8" evidence="9"/>
<proteinExistence type="inferred from homology"/>
<comment type="similarity">
    <text evidence="2 9">Belongs to the polyribonucleotide nucleotidyltransferase family.</text>
</comment>
<dbReference type="Proteomes" id="UP000179001">
    <property type="component" value="Unassembled WGS sequence"/>
</dbReference>
<dbReference type="Gene3D" id="3.30.230.70">
    <property type="entry name" value="GHMP Kinase, N-terminal domain"/>
    <property type="match status" value="2"/>
</dbReference>
<dbReference type="InterPro" id="IPR012162">
    <property type="entry name" value="PNPase"/>
</dbReference>
<keyword evidence="6 9" id="KW-0479">Metal-binding</keyword>
<keyword evidence="3 9" id="KW-0963">Cytoplasm</keyword>
<dbReference type="InterPro" id="IPR012340">
    <property type="entry name" value="NA-bd_OB-fold"/>
</dbReference>
<dbReference type="PROSITE" id="PS50084">
    <property type="entry name" value="KH_TYPE_1"/>
    <property type="match status" value="1"/>
</dbReference>
<dbReference type="Pfam" id="PF00575">
    <property type="entry name" value="S1"/>
    <property type="match status" value="1"/>
</dbReference>
<dbReference type="PIRSF" id="PIRSF005499">
    <property type="entry name" value="PNPase"/>
    <property type="match status" value="1"/>
</dbReference>
<dbReference type="InterPro" id="IPR015847">
    <property type="entry name" value="ExoRNase_PH_dom2"/>
</dbReference>
<comment type="cofactor">
    <cofactor evidence="9">
        <name>Mg(2+)</name>
        <dbReference type="ChEBI" id="CHEBI:18420"/>
    </cofactor>
</comment>
<keyword evidence="8 9" id="KW-0694">RNA-binding</keyword>
<dbReference type="InterPro" id="IPR036345">
    <property type="entry name" value="ExoRNase_PH_dom2_sf"/>
</dbReference>
<dbReference type="Pfam" id="PF03725">
    <property type="entry name" value="RNase_PH_C"/>
    <property type="match status" value="2"/>
</dbReference>
<dbReference type="CDD" id="cd02393">
    <property type="entry name" value="KH-I_PNPase"/>
    <property type="match status" value="1"/>
</dbReference>
<dbReference type="Gene3D" id="2.40.50.140">
    <property type="entry name" value="Nucleic acid-binding proteins"/>
    <property type="match status" value="1"/>
</dbReference>
<dbReference type="HAMAP" id="MF_01595">
    <property type="entry name" value="PNPase"/>
    <property type="match status" value="1"/>
</dbReference>
<comment type="caution">
    <text evidence="11">The sequence shown here is derived from an EMBL/GenBank/DDBJ whole genome shotgun (WGS) entry which is preliminary data.</text>
</comment>
<dbReference type="SUPFAM" id="SSF54791">
    <property type="entry name" value="Eukaryotic type KH-domain (KH-domain type I)"/>
    <property type="match status" value="1"/>
</dbReference>